<name>A0AC34GYB0_9BILA</name>
<evidence type="ECO:0000313" key="1">
    <source>
        <dbReference type="Proteomes" id="UP000887579"/>
    </source>
</evidence>
<sequence length="164" mass="18121">MFEPNSFPGGNGGFLGKMMIPMIPHHLKFAHDHHKELVKRRHSLAPETVQPPKTIHFLTRNRRSFVFSSSGNANSQIIAIDSKIEQAMDLVKTHLMFAVREEVEILRAKIVELDSTIAQLQHENSILREHVPQEILQNLDGGGPPSPALSTTPAPSANAIVAAQ</sequence>
<proteinExistence type="predicted"/>
<accession>A0AC34GYB0</accession>
<dbReference type="WBParaSite" id="ES5_v2.g9936.t1">
    <property type="protein sequence ID" value="ES5_v2.g9936.t1"/>
    <property type="gene ID" value="ES5_v2.g9936"/>
</dbReference>
<protein>
    <submittedName>
        <fullName evidence="2">Uncharacterized protein</fullName>
    </submittedName>
</protein>
<dbReference type="Proteomes" id="UP000887579">
    <property type="component" value="Unplaced"/>
</dbReference>
<evidence type="ECO:0000313" key="2">
    <source>
        <dbReference type="WBParaSite" id="ES5_v2.g9936.t1"/>
    </source>
</evidence>
<reference evidence="2" key="1">
    <citation type="submission" date="2022-11" db="UniProtKB">
        <authorList>
            <consortium name="WormBaseParasite"/>
        </authorList>
    </citation>
    <scope>IDENTIFICATION</scope>
</reference>
<organism evidence="1 2">
    <name type="scientific">Panagrolaimus sp. ES5</name>
    <dbReference type="NCBI Taxonomy" id="591445"/>
    <lineage>
        <taxon>Eukaryota</taxon>
        <taxon>Metazoa</taxon>
        <taxon>Ecdysozoa</taxon>
        <taxon>Nematoda</taxon>
        <taxon>Chromadorea</taxon>
        <taxon>Rhabditida</taxon>
        <taxon>Tylenchina</taxon>
        <taxon>Panagrolaimomorpha</taxon>
        <taxon>Panagrolaimoidea</taxon>
        <taxon>Panagrolaimidae</taxon>
        <taxon>Panagrolaimus</taxon>
    </lineage>
</organism>